<protein>
    <submittedName>
        <fullName evidence="1">Uncharacterized protein</fullName>
    </submittedName>
</protein>
<dbReference type="AlphaFoldDB" id="A0A426ZD84"/>
<comment type="caution">
    <text evidence="1">The sequence shown here is derived from an EMBL/GenBank/DDBJ whole genome shotgun (WGS) entry which is preliminary data.</text>
</comment>
<evidence type="ECO:0000313" key="1">
    <source>
        <dbReference type="EMBL" id="RRT61902.1"/>
    </source>
</evidence>
<dbReference type="Proteomes" id="UP000287651">
    <property type="component" value="Unassembled WGS sequence"/>
</dbReference>
<dbReference type="EMBL" id="AMZH03007199">
    <property type="protein sequence ID" value="RRT61902.1"/>
    <property type="molecule type" value="Genomic_DNA"/>
</dbReference>
<dbReference type="PANTHER" id="PTHR33526:SF4">
    <property type="entry name" value="OS07G0123800 PROTEIN"/>
    <property type="match status" value="1"/>
</dbReference>
<feature type="non-terminal residue" evidence="1">
    <location>
        <position position="1"/>
    </location>
</feature>
<reference evidence="1 2" key="1">
    <citation type="journal article" date="2014" name="Agronomy (Basel)">
        <title>A Draft Genome Sequence for Ensete ventricosum, the Drought-Tolerant Tree Against Hunger.</title>
        <authorList>
            <person name="Harrison J."/>
            <person name="Moore K.A."/>
            <person name="Paszkiewicz K."/>
            <person name="Jones T."/>
            <person name="Grant M."/>
            <person name="Ambacheew D."/>
            <person name="Muzemil S."/>
            <person name="Studholme D.J."/>
        </authorList>
    </citation>
    <scope>NUCLEOTIDE SEQUENCE [LARGE SCALE GENOMIC DNA]</scope>
</reference>
<evidence type="ECO:0000313" key="2">
    <source>
        <dbReference type="Proteomes" id="UP000287651"/>
    </source>
</evidence>
<accession>A0A426ZD84</accession>
<sequence>SNLSALFLVRETNLSCLHSLLLALPLALESIIMSDRNSSSGSGSRLRRWLKAPVRMLSRACDCYVRCMTSCAVAVQHGGALGYPTAAPLPRTSSSRDDDLRDLIRASSVSRMGEVLKRPLSQPTVAPRSQSMAMGRIDEDQPCEFEDDVKLGPDHLLSRSRSYAKRRVAAAFR</sequence>
<name>A0A426ZD84_ENSVE</name>
<proteinExistence type="predicted"/>
<dbReference type="PANTHER" id="PTHR33526">
    <property type="entry name" value="OS07G0123800 PROTEIN"/>
    <property type="match status" value="1"/>
</dbReference>
<gene>
    <name evidence="1" type="ORF">B296_00027485</name>
</gene>
<organism evidence="1 2">
    <name type="scientific">Ensete ventricosum</name>
    <name type="common">Abyssinian banana</name>
    <name type="synonym">Musa ensete</name>
    <dbReference type="NCBI Taxonomy" id="4639"/>
    <lineage>
        <taxon>Eukaryota</taxon>
        <taxon>Viridiplantae</taxon>
        <taxon>Streptophyta</taxon>
        <taxon>Embryophyta</taxon>
        <taxon>Tracheophyta</taxon>
        <taxon>Spermatophyta</taxon>
        <taxon>Magnoliopsida</taxon>
        <taxon>Liliopsida</taxon>
        <taxon>Zingiberales</taxon>
        <taxon>Musaceae</taxon>
        <taxon>Ensete</taxon>
    </lineage>
</organism>